<dbReference type="AlphaFoldDB" id="A0A8J6C7I9"/>
<evidence type="ECO:0000313" key="2">
    <source>
        <dbReference type="Proteomes" id="UP000751190"/>
    </source>
</evidence>
<dbReference type="SUPFAM" id="SSF103196">
    <property type="entry name" value="Roadblock/LC7 domain"/>
    <property type="match status" value="1"/>
</dbReference>
<evidence type="ECO:0000313" key="1">
    <source>
        <dbReference type="EMBL" id="KAG8457688.1"/>
    </source>
</evidence>
<keyword evidence="2" id="KW-1185">Reference proteome</keyword>
<sequence>MDQLEAELSGEFGESIGEDIEVTADGLIADSLARLTRVEGVTGVVIMSAAGQIVRTSLEHAEASRRGVPALELQRRAQDLFAGASLPAARGASGADAPSGGREIVRSISVRTRKEELHLTCSDDFAMLVVQKPQQP</sequence>
<accession>A0A8J6C7I9</accession>
<organism evidence="1 2">
    <name type="scientific">Diacronema lutheri</name>
    <name type="common">Unicellular marine alga</name>
    <name type="synonym">Monochrysis lutheri</name>
    <dbReference type="NCBI Taxonomy" id="2081491"/>
    <lineage>
        <taxon>Eukaryota</taxon>
        <taxon>Haptista</taxon>
        <taxon>Haptophyta</taxon>
        <taxon>Pavlovophyceae</taxon>
        <taxon>Pavlovales</taxon>
        <taxon>Pavlovaceae</taxon>
        <taxon>Diacronema</taxon>
    </lineage>
</organism>
<protein>
    <recommendedName>
        <fullName evidence="3">Roadblock/LAMTOR2 domain-containing protein</fullName>
    </recommendedName>
</protein>
<dbReference type="OrthoDB" id="9985637at2759"/>
<evidence type="ECO:0008006" key="3">
    <source>
        <dbReference type="Google" id="ProtNLM"/>
    </source>
</evidence>
<proteinExistence type="predicted"/>
<dbReference type="Gene3D" id="3.30.450.30">
    <property type="entry name" value="Dynein light chain 2a, cytoplasmic"/>
    <property type="match status" value="1"/>
</dbReference>
<reference evidence="1" key="1">
    <citation type="submission" date="2021-05" db="EMBL/GenBank/DDBJ databases">
        <title>The genome of the haptophyte Pavlova lutheri (Diacronema luteri, Pavlovales) - a model for lipid biosynthesis in eukaryotic algae.</title>
        <authorList>
            <person name="Hulatt C.J."/>
            <person name="Posewitz M.C."/>
        </authorList>
    </citation>
    <scope>NUCLEOTIDE SEQUENCE</scope>
    <source>
        <strain evidence="1">NIVA-4/92</strain>
    </source>
</reference>
<dbReference type="EMBL" id="JAGTXO010000065">
    <property type="protein sequence ID" value="KAG8457688.1"/>
    <property type="molecule type" value="Genomic_DNA"/>
</dbReference>
<name>A0A8J6C7I9_DIALT</name>
<comment type="caution">
    <text evidence="1">The sequence shown here is derived from an EMBL/GenBank/DDBJ whole genome shotgun (WGS) entry which is preliminary data.</text>
</comment>
<dbReference type="Proteomes" id="UP000751190">
    <property type="component" value="Unassembled WGS sequence"/>
</dbReference>
<gene>
    <name evidence="1" type="ORF">KFE25_001474</name>
</gene>